<dbReference type="EMBL" id="NAJM01000036">
    <property type="protein sequence ID" value="RVX68678.1"/>
    <property type="molecule type" value="Genomic_DNA"/>
</dbReference>
<dbReference type="SUPFAM" id="SSF51621">
    <property type="entry name" value="Phosphoenolpyruvate/pyruvate domain"/>
    <property type="match status" value="1"/>
</dbReference>
<dbReference type="Pfam" id="PF03328">
    <property type="entry name" value="HpcH_HpaI"/>
    <property type="match status" value="1"/>
</dbReference>
<dbReference type="InterPro" id="IPR015813">
    <property type="entry name" value="Pyrv/PenolPyrv_kinase-like_dom"/>
</dbReference>
<comment type="caution">
    <text evidence="5">The sequence shown here is derived from an EMBL/GenBank/DDBJ whole genome shotgun (WGS) entry which is preliminary data.</text>
</comment>
<evidence type="ECO:0000256" key="2">
    <source>
        <dbReference type="ARBA" id="ARBA00022723"/>
    </source>
</evidence>
<comment type="similarity">
    <text evidence="1">Belongs to the HpcH/HpaI aldolase family.</text>
</comment>
<dbReference type="Proteomes" id="UP000288859">
    <property type="component" value="Unassembled WGS sequence"/>
</dbReference>
<keyword evidence="2" id="KW-0479">Metal-binding</keyword>
<dbReference type="OrthoDB" id="1621678at2759"/>
<evidence type="ECO:0000256" key="3">
    <source>
        <dbReference type="ARBA" id="ARBA00023239"/>
    </source>
</evidence>
<evidence type="ECO:0000313" key="5">
    <source>
        <dbReference type="EMBL" id="RVX68678.1"/>
    </source>
</evidence>
<dbReference type="GO" id="GO:0005737">
    <property type="term" value="C:cytoplasm"/>
    <property type="evidence" value="ECO:0007669"/>
    <property type="project" value="TreeGrafter"/>
</dbReference>
<organism evidence="5 6">
    <name type="scientific">Exophiala mesophila</name>
    <name type="common">Black yeast-like fungus</name>
    <dbReference type="NCBI Taxonomy" id="212818"/>
    <lineage>
        <taxon>Eukaryota</taxon>
        <taxon>Fungi</taxon>
        <taxon>Dikarya</taxon>
        <taxon>Ascomycota</taxon>
        <taxon>Pezizomycotina</taxon>
        <taxon>Eurotiomycetes</taxon>
        <taxon>Chaetothyriomycetidae</taxon>
        <taxon>Chaetothyriales</taxon>
        <taxon>Herpotrichiellaceae</taxon>
        <taxon>Exophiala</taxon>
    </lineage>
</organism>
<dbReference type="VEuPathDB" id="FungiDB:PV10_08362"/>
<dbReference type="InterPro" id="IPR050251">
    <property type="entry name" value="HpcH-HpaI_aldolase"/>
</dbReference>
<dbReference type="PANTHER" id="PTHR30502">
    <property type="entry name" value="2-KETO-3-DEOXY-L-RHAMNONATE ALDOLASE"/>
    <property type="match status" value="1"/>
</dbReference>
<dbReference type="InterPro" id="IPR005000">
    <property type="entry name" value="Aldolase/citrate-lyase_domain"/>
</dbReference>
<feature type="domain" description="HpcH/HpaI aldolase/citrate lyase" evidence="4">
    <location>
        <begin position="54"/>
        <end position="268"/>
    </location>
</feature>
<keyword evidence="3" id="KW-0456">Lyase</keyword>
<dbReference type="AlphaFoldDB" id="A0A438MY96"/>
<evidence type="ECO:0000313" key="6">
    <source>
        <dbReference type="Proteomes" id="UP000288859"/>
    </source>
</evidence>
<evidence type="ECO:0000256" key="1">
    <source>
        <dbReference type="ARBA" id="ARBA00005568"/>
    </source>
</evidence>
<dbReference type="Gene3D" id="3.20.20.60">
    <property type="entry name" value="Phosphoenolpyruvate-binding domains"/>
    <property type="match status" value="1"/>
</dbReference>
<sequence length="297" mass="31448">MPSASAYMRNGSQWVTKSTVSQEASSSPCLQSFASLLREKETLIGAAVTIGSTLCAQITARVGFDWVLIDMEHAPVSAREASTMVQAVVSASGGQCVPIIRTPSHGVEWIKWALDSGAAGIIVPMVTTAQECEEIIKRAIYPPQGERSFGPFLAPYADVDPTSDVTKYLRTRVKDVAIIPMIESAEGVKHAEEILSVPGVTGCFVGPYDLRQSLGLPGGDGEEPSYISALDNVLKAGKKNNVVVGTVGATEASAKRKVEMGFKFLLTGQEPNFLAAGATKVLQSCQRGAKNGRSSNL</sequence>
<dbReference type="GO" id="GO:0046872">
    <property type="term" value="F:metal ion binding"/>
    <property type="evidence" value="ECO:0007669"/>
    <property type="project" value="UniProtKB-KW"/>
</dbReference>
<evidence type="ECO:0000259" key="4">
    <source>
        <dbReference type="Pfam" id="PF03328"/>
    </source>
</evidence>
<accession>A0A438MY96</accession>
<name>A0A438MY96_EXOME</name>
<dbReference type="PANTHER" id="PTHR30502:SF0">
    <property type="entry name" value="PHOSPHOENOLPYRUVATE CARBOXYLASE FAMILY PROTEIN"/>
    <property type="match status" value="1"/>
</dbReference>
<dbReference type="InterPro" id="IPR040442">
    <property type="entry name" value="Pyrv_kinase-like_dom_sf"/>
</dbReference>
<gene>
    <name evidence="5" type="ORF">B0A52_07105</name>
</gene>
<proteinExistence type="inferred from homology"/>
<protein>
    <recommendedName>
        <fullName evidence="4">HpcH/HpaI aldolase/citrate lyase domain-containing protein</fullName>
    </recommendedName>
</protein>
<reference evidence="5 6" key="1">
    <citation type="submission" date="2017-03" db="EMBL/GenBank/DDBJ databases">
        <title>Genomes of endolithic fungi from Antarctica.</title>
        <authorList>
            <person name="Coleine C."/>
            <person name="Masonjones S."/>
            <person name="Stajich J.E."/>
        </authorList>
    </citation>
    <scope>NUCLEOTIDE SEQUENCE [LARGE SCALE GENOMIC DNA]</scope>
    <source>
        <strain evidence="5 6">CCFEE 6314</strain>
    </source>
</reference>
<dbReference type="GO" id="GO:0016832">
    <property type="term" value="F:aldehyde-lyase activity"/>
    <property type="evidence" value="ECO:0007669"/>
    <property type="project" value="TreeGrafter"/>
</dbReference>